<dbReference type="RefSeq" id="WP_035634002.1">
    <property type="nucleotide sequence ID" value="NZ_CP017479.1"/>
</dbReference>
<evidence type="ECO:0000313" key="3">
    <source>
        <dbReference type="Proteomes" id="UP000175968"/>
    </source>
</evidence>
<dbReference type="Proteomes" id="UP000175968">
    <property type="component" value="Chromosome"/>
</dbReference>
<dbReference type="InterPro" id="IPR051396">
    <property type="entry name" value="Bact_Antivir_Def_Nuclease"/>
</dbReference>
<dbReference type="EMBL" id="CP017479">
    <property type="protein sequence ID" value="AOW10360.1"/>
    <property type="molecule type" value="Genomic_DNA"/>
</dbReference>
<dbReference type="InterPro" id="IPR041685">
    <property type="entry name" value="AAA_GajA/Old/RecF-like"/>
</dbReference>
<feature type="domain" description="AAA+ ATPase" evidence="1">
    <location>
        <begin position="20"/>
        <end position="333"/>
    </location>
</feature>
<dbReference type="Gene3D" id="3.40.50.300">
    <property type="entry name" value="P-loop containing nucleotide triphosphate hydrolases"/>
    <property type="match status" value="1"/>
</dbReference>
<reference evidence="2 3" key="1">
    <citation type="submission" date="2016-10" db="EMBL/GenBank/DDBJ databases">
        <title>Flavobacterium gilvum sp. nov., isolated from stream water.</title>
        <authorList>
            <person name="Shin S.-K."/>
            <person name="Cho Y.-J."/>
            <person name="Yi H."/>
        </authorList>
    </citation>
    <scope>NUCLEOTIDE SEQUENCE [LARGE SCALE GENOMIC DNA]</scope>
    <source>
        <strain evidence="2 3">EM1308</strain>
    </source>
</reference>
<proteinExistence type="predicted"/>
<dbReference type="InterPro" id="IPR027417">
    <property type="entry name" value="P-loop_NTPase"/>
</dbReference>
<dbReference type="PANTHER" id="PTHR43581">
    <property type="entry name" value="ATP/GTP PHOSPHATASE"/>
    <property type="match status" value="1"/>
</dbReference>
<dbReference type="AlphaFoldDB" id="A0AAC9N497"/>
<organism evidence="2 3">
    <name type="scientific">Flavobacterium gilvum</name>
    <dbReference type="NCBI Taxonomy" id="1492737"/>
    <lineage>
        <taxon>Bacteria</taxon>
        <taxon>Pseudomonadati</taxon>
        <taxon>Bacteroidota</taxon>
        <taxon>Flavobacteriia</taxon>
        <taxon>Flavobacteriales</taxon>
        <taxon>Flavobacteriaceae</taxon>
        <taxon>Flavobacterium</taxon>
    </lineage>
</organism>
<gene>
    <name evidence="2" type="ORF">EM308_13080</name>
</gene>
<sequence>MEIKFTGKYKSITSFDWSNIPKFVVITGPNGTGKSQLLELIFNTIIDKQGTTERLHIINKDIKPNEVVFLKGEWQLENTAYTDLSTIQSQFSNHFQQFQQNHYQYNGNQNSEHNLKLFSTFKEILQKVGKHNSSQVTKEEFFEHFPEILIERESQISQKISEIFYNYRLSEIELLAKQKSNEEIISEIGIKPWCVLRDIIKEAKLPFDINDPSENGFRDGFQLKLSHNFTNENVDFNDLSSGEKVLLSLVFYLYNSQEKNIFPKILLLDEPDAHLHPSMSQQFLNVIKNVLVDRFGVQVIMTTHSPSTVILAPIESIFEMSRTQPRIKKSTSKNNSVSLLTSGLIYVGEGTKYFLVEDNDDVIFYSFIYNQLTTEKHIDADVPLVFIPASTKDKSGGKDAVQNWVKKLQSSGLENIVQGLIDADYGNEISNGVYKINRYSIENYLIDPIIVYGALLDKEKNEKIDGIKLELGEEYKLKLMSNIELQKIADSIINLIETELPKYFTDFNSEIENERIEVNFVNGTKLLYPKWLLNRRGKTILHEVYNEKFKSTNINFNTLFKALKKINMFPIDLVEKLNELKNVN</sequence>
<protein>
    <recommendedName>
        <fullName evidence="1">AAA+ ATPase domain-containing protein</fullName>
    </recommendedName>
</protein>
<dbReference type="InterPro" id="IPR003593">
    <property type="entry name" value="AAA+_ATPase"/>
</dbReference>
<dbReference type="SUPFAM" id="SSF52540">
    <property type="entry name" value="P-loop containing nucleoside triphosphate hydrolases"/>
    <property type="match status" value="1"/>
</dbReference>
<accession>A0AAC9N497</accession>
<dbReference type="CDD" id="cd00267">
    <property type="entry name" value="ABC_ATPase"/>
    <property type="match status" value="1"/>
</dbReference>
<evidence type="ECO:0000259" key="1">
    <source>
        <dbReference type="SMART" id="SM00382"/>
    </source>
</evidence>
<dbReference type="KEGG" id="fgl:EM308_13080"/>
<dbReference type="PANTHER" id="PTHR43581:SF4">
    <property type="entry name" value="ATP_GTP PHOSPHATASE"/>
    <property type="match status" value="1"/>
</dbReference>
<name>A0AAC9N497_9FLAO</name>
<dbReference type="SMART" id="SM00382">
    <property type="entry name" value="AAA"/>
    <property type="match status" value="1"/>
</dbReference>
<keyword evidence="3" id="KW-1185">Reference proteome</keyword>
<dbReference type="Pfam" id="PF13175">
    <property type="entry name" value="AAA_15"/>
    <property type="match status" value="1"/>
</dbReference>
<evidence type="ECO:0000313" key="2">
    <source>
        <dbReference type="EMBL" id="AOW10360.1"/>
    </source>
</evidence>